<dbReference type="InterPro" id="IPR045146">
    <property type="entry name" value="SF3A1"/>
</dbReference>
<protein>
    <submittedName>
        <fullName evidence="6">Probable splicing factor 3A subunit 1</fullName>
    </submittedName>
</protein>
<organism evidence="5 6">
    <name type="scientific">Camelina sativa</name>
    <name type="common">False flax</name>
    <name type="synonym">Myagrum sativum</name>
    <dbReference type="NCBI Taxonomy" id="90675"/>
    <lineage>
        <taxon>Eukaryota</taxon>
        <taxon>Viridiplantae</taxon>
        <taxon>Streptophyta</taxon>
        <taxon>Embryophyta</taxon>
        <taxon>Tracheophyta</taxon>
        <taxon>Spermatophyta</taxon>
        <taxon>Magnoliopsida</taxon>
        <taxon>eudicotyledons</taxon>
        <taxon>Gunneridae</taxon>
        <taxon>Pentapetalae</taxon>
        <taxon>rosids</taxon>
        <taxon>malvids</taxon>
        <taxon>Brassicales</taxon>
        <taxon>Brassicaceae</taxon>
        <taxon>Camelineae</taxon>
        <taxon>Camelina</taxon>
    </lineage>
</organism>
<dbReference type="InterPro" id="IPR000626">
    <property type="entry name" value="Ubiquitin-like_dom"/>
</dbReference>
<evidence type="ECO:0000313" key="5">
    <source>
        <dbReference type="Proteomes" id="UP000694864"/>
    </source>
</evidence>
<keyword evidence="1" id="KW-0507">mRNA processing</keyword>
<dbReference type="PANTHER" id="PTHR15316:SF6">
    <property type="entry name" value="SURP MOTIF DOMAIN-CONTAINING PROTEIN"/>
    <property type="match status" value="1"/>
</dbReference>
<evidence type="ECO:0000259" key="3">
    <source>
        <dbReference type="PROSITE" id="PS50053"/>
    </source>
</evidence>
<feature type="region of interest" description="Disordered" evidence="2">
    <location>
        <begin position="207"/>
        <end position="239"/>
    </location>
</feature>
<feature type="domain" description="Ubiquitin-like" evidence="3">
    <location>
        <begin position="280"/>
        <end position="332"/>
    </location>
</feature>
<dbReference type="GeneID" id="104769080"/>
<dbReference type="Gene3D" id="1.10.10.790">
    <property type="entry name" value="Surp module"/>
    <property type="match status" value="1"/>
</dbReference>
<gene>
    <name evidence="6" type="primary">LOC104769080</name>
</gene>
<evidence type="ECO:0000313" key="6">
    <source>
        <dbReference type="RefSeq" id="XP_010491507.1"/>
    </source>
</evidence>
<dbReference type="SMART" id="SM00213">
    <property type="entry name" value="UBQ"/>
    <property type="match status" value="1"/>
</dbReference>
<reference evidence="5" key="1">
    <citation type="journal article" date="2014" name="Nat. Commun.">
        <title>The emerging biofuel crop Camelina sativa retains a highly undifferentiated hexaploid genome structure.</title>
        <authorList>
            <person name="Kagale S."/>
            <person name="Koh C."/>
            <person name="Nixon J."/>
            <person name="Bollina V."/>
            <person name="Clarke W.E."/>
            <person name="Tuteja R."/>
            <person name="Spillane C."/>
            <person name="Robinson S.J."/>
            <person name="Links M.G."/>
            <person name="Clarke C."/>
            <person name="Higgins E.E."/>
            <person name="Huebert T."/>
            <person name="Sharpe A.G."/>
            <person name="Parkin I.A."/>
        </authorList>
    </citation>
    <scope>NUCLEOTIDE SEQUENCE [LARGE SCALE GENOMIC DNA]</scope>
    <source>
        <strain evidence="5">cv. DH55</strain>
    </source>
</reference>
<dbReference type="SUPFAM" id="SSF109905">
    <property type="entry name" value="Surp module (SWAP domain)"/>
    <property type="match status" value="1"/>
</dbReference>
<reference evidence="6" key="2">
    <citation type="submission" date="2025-08" db="UniProtKB">
        <authorList>
            <consortium name="RefSeq"/>
        </authorList>
    </citation>
    <scope>IDENTIFICATION</scope>
    <source>
        <tissue evidence="6">Leaf</tissue>
    </source>
</reference>
<evidence type="ECO:0000256" key="1">
    <source>
        <dbReference type="ARBA" id="ARBA00022664"/>
    </source>
</evidence>
<dbReference type="InterPro" id="IPR000061">
    <property type="entry name" value="Surp"/>
</dbReference>
<dbReference type="Gene3D" id="3.10.20.90">
    <property type="entry name" value="Phosphatidylinositol 3-kinase Catalytic Subunit, Chain A, domain 1"/>
    <property type="match status" value="1"/>
</dbReference>
<dbReference type="RefSeq" id="XP_010491507.1">
    <property type="nucleotide sequence ID" value="XM_010493205.2"/>
</dbReference>
<dbReference type="Proteomes" id="UP000694864">
    <property type="component" value="Chromosome 20"/>
</dbReference>
<proteinExistence type="predicted"/>
<name>A0ABM0XV96_CAMSA</name>
<sequence length="335" mass="37024">MSSTQNVRTKVADAMSMSSGSCRPKCCNRGTPFSFSDMPQPLPIKFASLPPGITITRKEFDIFKLTAQFVAVYGMYFRRALTKRVCENPLFEFFKPTDIKHRCFLKLVIGYSNVLVPSKKLMTNQKHITNFDDATEEVLDGFFKLLDQVPEKEMDGVEMAMTDLRAFEYFANVERTVLPAPPSGLVPNLVKLETLLQLQHAKNQIRGMKPTATPNPMQGMSSPPPPLSLPEEPEPKKPESALVPEDQFIAQHPGSSTIRVSVPSISAGLVIEITVQSLLENVASLKEKIAGEIHIPVKKQELSGKAGLLKDNNKSLAHYNVGAGEILTLSLRALM</sequence>
<dbReference type="InterPro" id="IPR029071">
    <property type="entry name" value="Ubiquitin-like_domsf"/>
</dbReference>
<dbReference type="SUPFAM" id="SSF54236">
    <property type="entry name" value="Ubiquitin-like"/>
    <property type="match status" value="1"/>
</dbReference>
<dbReference type="PROSITE" id="PS50053">
    <property type="entry name" value="UBIQUITIN_2"/>
    <property type="match status" value="1"/>
</dbReference>
<dbReference type="SMART" id="SM00648">
    <property type="entry name" value="SWAP"/>
    <property type="match status" value="1"/>
</dbReference>
<evidence type="ECO:0000256" key="2">
    <source>
        <dbReference type="SAM" id="MobiDB-lite"/>
    </source>
</evidence>
<dbReference type="PANTHER" id="PTHR15316">
    <property type="entry name" value="SPLICEOSOME ASSOCIATED PROTEIN 114/SWAP SPLICING FACTOR-RELATED"/>
    <property type="match status" value="1"/>
</dbReference>
<dbReference type="PROSITE" id="PS50128">
    <property type="entry name" value="SURP"/>
    <property type="match status" value="1"/>
</dbReference>
<dbReference type="Pfam" id="PF01805">
    <property type="entry name" value="Surp"/>
    <property type="match status" value="1"/>
</dbReference>
<evidence type="ECO:0000259" key="4">
    <source>
        <dbReference type="PROSITE" id="PS50128"/>
    </source>
</evidence>
<dbReference type="InterPro" id="IPR035967">
    <property type="entry name" value="SWAP/Surp_sf"/>
</dbReference>
<feature type="domain" description="SURP motif" evidence="4">
    <location>
        <begin position="62"/>
        <end position="104"/>
    </location>
</feature>
<keyword evidence="5" id="KW-1185">Reference proteome</keyword>
<accession>A0ABM0XV96</accession>